<feature type="signal peptide" evidence="2">
    <location>
        <begin position="1"/>
        <end position="23"/>
    </location>
</feature>
<evidence type="ECO:0000313" key="4">
    <source>
        <dbReference type="Proteomes" id="UP000078544"/>
    </source>
</evidence>
<sequence length="383" mass="41882">MESYKFTRLLWGILALLLAFGQALPTREPERPPPKDSLQVRLDYPLYEQGPIFFSSHLKFDVAPQISDKQFKSLAVDAFREMEYLIGKQYEWGSAKKPNVMTTLIAGNEIFFASSVKKGELLELDAATKEDLDACADDKKNGQAQHKNKGRCGEVMALETYYRSNVNAAKLGRDARIVAITKSGDVYKILDPCGEEPKWGCNRLVQGFSVLTDDKVNSDPTEEPFNWRQLRDEKRLTISQTHAKASDVKAAVQESKGKKSSSSQNSSNQPGTSGTPAKQTSKAPEGAVPEEPPAEGQDLEADGLPPVNAERLNRLRQKGQSNPGAEGQDLEADGLPPVNTIRLNKLKKTRKPTPSGEGSATGGDDPAAHGKGKPTSKPKHKVQ</sequence>
<proteinExistence type="predicted"/>
<protein>
    <submittedName>
        <fullName evidence="3">Uncharacterized protein</fullName>
    </submittedName>
</protein>
<gene>
    <name evidence="3" type="ORF">AAL_07717</name>
</gene>
<evidence type="ECO:0000313" key="3">
    <source>
        <dbReference type="EMBL" id="KZZ89418.1"/>
    </source>
</evidence>
<dbReference type="OrthoDB" id="3780330at2759"/>
<keyword evidence="4" id="KW-1185">Reference proteome</keyword>
<dbReference type="Proteomes" id="UP000078544">
    <property type="component" value="Unassembled WGS sequence"/>
</dbReference>
<feature type="compositionally biased region" description="Basic residues" evidence="1">
    <location>
        <begin position="370"/>
        <end position="383"/>
    </location>
</feature>
<dbReference type="EMBL" id="AZGY01000025">
    <property type="protein sequence ID" value="KZZ89418.1"/>
    <property type="molecule type" value="Genomic_DNA"/>
</dbReference>
<comment type="caution">
    <text evidence="3">The sequence shown here is derived from an EMBL/GenBank/DDBJ whole genome shotgun (WGS) entry which is preliminary data.</text>
</comment>
<evidence type="ECO:0000256" key="2">
    <source>
        <dbReference type="SAM" id="SignalP"/>
    </source>
</evidence>
<name>A0A167WYB5_9HYPO</name>
<evidence type="ECO:0000256" key="1">
    <source>
        <dbReference type="SAM" id="MobiDB-lite"/>
    </source>
</evidence>
<organism evidence="3 4">
    <name type="scientific">Moelleriella libera RCEF 2490</name>
    <dbReference type="NCBI Taxonomy" id="1081109"/>
    <lineage>
        <taxon>Eukaryota</taxon>
        <taxon>Fungi</taxon>
        <taxon>Dikarya</taxon>
        <taxon>Ascomycota</taxon>
        <taxon>Pezizomycotina</taxon>
        <taxon>Sordariomycetes</taxon>
        <taxon>Hypocreomycetidae</taxon>
        <taxon>Hypocreales</taxon>
        <taxon>Clavicipitaceae</taxon>
        <taxon>Moelleriella</taxon>
    </lineage>
</organism>
<reference evidence="3 4" key="1">
    <citation type="journal article" date="2016" name="Genome Biol. Evol.">
        <title>Divergent and convergent evolution of fungal pathogenicity.</title>
        <authorList>
            <person name="Shang Y."/>
            <person name="Xiao G."/>
            <person name="Zheng P."/>
            <person name="Cen K."/>
            <person name="Zhan S."/>
            <person name="Wang C."/>
        </authorList>
    </citation>
    <scope>NUCLEOTIDE SEQUENCE [LARGE SCALE GENOMIC DNA]</scope>
    <source>
        <strain evidence="3 4">RCEF 2490</strain>
    </source>
</reference>
<dbReference type="AlphaFoldDB" id="A0A167WYB5"/>
<keyword evidence="2" id="KW-0732">Signal</keyword>
<feature type="region of interest" description="Disordered" evidence="1">
    <location>
        <begin position="239"/>
        <end position="383"/>
    </location>
</feature>
<accession>A0A167WYB5</accession>
<feature type="compositionally biased region" description="Low complexity" evidence="1">
    <location>
        <begin position="260"/>
        <end position="274"/>
    </location>
</feature>
<feature type="chain" id="PRO_5007894135" evidence="2">
    <location>
        <begin position="24"/>
        <end position="383"/>
    </location>
</feature>